<proteinExistence type="predicted"/>
<evidence type="ECO:0000256" key="1">
    <source>
        <dbReference type="SAM" id="SignalP"/>
    </source>
</evidence>
<dbReference type="PROSITE" id="PS51257">
    <property type="entry name" value="PROKAR_LIPOPROTEIN"/>
    <property type="match status" value="1"/>
</dbReference>
<reference evidence="2 3" key="1">
    <citation type="submission" date="2018-06" db="EMBL/GenBank/DDBJ databases">
        <title>Genomic Encyclopedia of Archaeal and Bacterial Type Strains, Phase II (KMG-II): from individual species to whole genera.</title>
        <authorList>
            <person name="Goeker M."/>
        </authorList>
    </citation>
    <scope>NUCLEOTIDE SEQUENCE [LARGE SCALE GENOMIC DNA]</scope>
    <source>
        <strain evidence="2 3">DSM 6779</strain>
    </source>
</reference>
<evidence type="ECO:0008006" key="4">
    <source>
        <dbReference type="Google" id="ProtNLM"/>
    </source>
</evidence>
<feature type="chain" id="PRO_5015910577" description="Lipocalin-like protein" evidence="1">
    <location>
        <begin position="19"/>
        <end position="134"/>
    </location>
</feature>
<keyword evidence="3" id="KW-1185">Reference proteome</keyword>
<dbReference type="Proteomes" id="UP000249239">
    <property type="component" value="Unassembled WGS sequence"/>
</dbReference>
<dbReference type="RefSeq" id="WP_111444664.1">
    <property type="nucleotide sequence ID" value="NZ_QKZK01000005.1"/>
</dbReference>
<sequence>MKTIKMFGLLLMATLVFASCSKDDDDDAASIAGTTWESSYVKFQYGNAITEYKNVAEIKEEDEYQKFTLKADGTVVSDTNEEIGKWTQSGSKVTFIDEDKDEYEYSLSGNTLTYSVSTTVEGTIIASTVKFTKI</sequence>
<name>A0A2W7P1I4_9BACT</name>
<accession>A0A2W7P1I4</accession>
<organism evidence="2 3">
    <name type="scientific">Breznakibacter xylanolyticus</name>
    <dbReference type="NCBI Taxonomy" id="990"/>
    <lineage>
        <taxon>Bacteria</taxon>
        <taxon>Pseudomonadati</taxon>
        <taxon>Bacteroidota</taxon>
        <taxon>Bacteroidia</taxon>
        <taxon>Marinilabiliales</taxon>
        <taxon>Marinilabiliaceae</taxon>
        <taxon>Breznakibacter</taxon>
    </lineage>
</organism>
<evidence type="ECO:0000313" key="2">
    <source>
        <dbReference type="EMBL" id="PZX19286.1"/>
    </source>
</evidence>
<evidence type="ECO:0000313" key="3">
    <source>
        <dbReference type="Proteomes" id="UP000249239"/>
    </source>
</evidence>
<feature type="signal peptide" evidence="1">
    <location>
        <begin position="1"/>
        <end position="18"/>
    </location>
</feature>
<dbReference type="EMBL" id="QKZK01000005">
    <property type="protein sequence ID" value="PZX19286.1"/>
    <property type="molecule type" value="Genomic_DNA"/>
</dbReference>
<gene>
    <name evidence="2" type="ORF">LX69_00955</name>
</gene>
<protein>
    <recommendedName>
        <fullName evidence="4">Lipocalin-like protein</fullName>
    </recommendedName>
</protein>
<dbReference type="AlphaFoldDB" id="A0A2W7P1I4"/>
<keyword evidence="1" id="KW-0732">Signal</keyword>
<comment type="caution">
    <text evidence="2">The sequence shown here is derived from an EMBL/GenBank/DDBJ whole genome shotgun (WGS) entry which is preliminary data.</text>
</comment>